<evidence type="ECO:0000313" key="10">
    <source>
        <dbReference type="EMBL" id="CAH0025087.1"/>
    </source>
</evidence>
<evidence type="ECO:0000256" key="3">
    <source>
        <dbReference type="ARBA" id="ARBA00023015"/>
    </source>
</evidence>
<evidence type="ECO:0000256" key="6">
    <source>
        <dbReference type="PROSITE-ProRule" id="PRU00042"/>
    </source>
</evidence>
<dbReference type="PROSITE" id="PS50048">
    <property type="entry name" value="ZN2_CY6_FUNGAL_2"/>
    <property type="match status" value="1"/>
</dbReference>
<accession>A0A9N9VKD1</accession>
<evidence type="ECO:0000256" key="4">
    <source>
        <dbReference type="ARBA" id="ARBA00023163"/>
    </source>
</evidence>
<feature type="domain" description="C2H2-type" evidence="9">
    <location>
        <begin position="34"/>
        <end position="61"/>
    </location>
</feature>
<dbReference type="PANTHER" id="PTHR47660:SF2">
    <property type="entry name" value="TRANSCRIPTION FACTOR WITH C2H2 AND ZN(2)-CYS(6) DNA BINDING DOMAIN (EUROFUNG)"/>
    <property type="match status" value="1"/>
</dbReference>
<evidence type="ECO:0000256" key="2">
    <source>
        <dbReference type="ARBA" id="ARBA00022833"/>
    </source>
</evidence>
<organism evidence="10 11">
    <name type="scientific">Clonostachys rhizophaga</name>
    <dbReference type="NCBI Taxonomy" id="160324"/>
    <lineage>
        <taxon>Eukaryota</taxon>
        <taxon>Fungi</taxon>
        <taxon>Dikarya</taxon>
        <taxon>Ascomycota</taxon>
        <taxon>Pezizomycotina</taxon>
        <taxon>Sordariomycetes</taxon>
        <taxon>Hypocreomycetidae</taxon>
        <taxon>Hypocreales</taxon>
        <taxon>Bionectriaceae</taxon>
        <taxon>Clonostachys</taxon>
    </lineage>
</organism>
<keyword evidence="11" id="KW-1185">Reference proteome</keyword>
<dbReference type="Gene3D" id="3.30.160.60">
    <property type="entry name" value="Classic Zinc Finger"/>
    <property type="match status" value="2"/>
</dbReference>
<keyword evidence="6" id="KW-0863">Zinc-finger</keyword>
<feature type="compositionally biased region" description="Polar residues" evidence="7">
    <location>
        <begin position="294"/>
        <end position="304"/>
    </location>
</feature>
<dbReference type="EMBL" id="CABFNQ020000702">
    <property type="protein sequence ID" value="CAH0025087.1"/>
    <property type="molecule type" value="Genomic_DNA"/>
</dbReference>
<dbReference type="AlphaFoldDB" id="A0A9N9VKD1"/>
<sequence length="524" mass="58470">MPAFVCSEQNCGLAFRRREHLIRHERRHTNSKPFSCSQCSRSFSRRSDGELALLIHLGSDVLKRHILHHSKHTPLSRAASACDFCHRRKVKCDGQEECARCREANRVCRRTRRILNSDPFPHESLPTDAEITIRCSNADTDNRVVTSLLAYPYHSPRNRSEGIDDARSNLNLPQPEQHPRENPKQDVTEPENNQSMERYTARENHAGSSFSISDLLSIDGFGSSLQETSFMGLHKLTSPTIHETRSMNDFSQRLNLENTSPVHPSSEGRSEVDRGSERDEVNFPEPSSGHVLPDTQTVNFQQERNIGPPDTTGGRRASVQAANDGHDGANNDALALLGLSQSSAPGPNIFQSWEESLQASFAQSPNTNSSASGHRRQSEASYDIDELTALHHKSRTQLDFHSSRGETVWESMSVGTPGNHSTASFPIPAELGHASATILEKRMIDRYFSSFHNHWPILHKASFSLSQCTSELQHAVGLIGGLLEGDPDSRAPSIRLHKWLSQRVLLQAIEVSLRLTPPITWSNL</sequence>
<feature type="compositionally biased region" description="Polar residues" evidence="7">
    <location>
        <begin position="360"/>
        <end position="372"/>
    </location>
</feature>
<dbReference type="InterPro" id="IPR036236">
    <property type="entry name" value="Znf_C2H2_sf"/>
</dbReference>
<dbReference type="InterPro" id="IPR001138">
    <property type="entry name" value="Zn2Cys6_DnaBD"/>
</dbReference>
<dbReference type="Proteomes" id="UP000696573">
    <property type="component" value="Unassembled WGS sequence"/>
</dbReference>
<evidence type="ECO:0000259" key="9">
    <source>
        <dbReference type="PROSITE" id="PS50157"/>
    </source>
</evidence>
<dbReference type="PROSITE" id="PS00028">
    <property type="entry name" value="ZINC_FINGER_C2H2_1"/>
    <property type="match status" value="1"/>
</dbReference>
<feature type="compositionally biased region" description="Basic and acidic residues" evidence="7">
    <location>
        <begin position="177"/>
        <end position="187"/>
    </location>
</feature>
<comment type="caution">
    <text evidence="10">The sequence shown here is derived from an EMBL/GenBank/DDBJ whole genome shotgun (WGS) entry which is preliminary data.</text>
</comment>
<name>A0A9N9VKD1_9HYPO</name>
<feature type="region of interest" description="Disordered" evidence="7">
    <location>
        <begin position="256"/>
        <end position="327"/>
    </location>
</feature>
<dbReference type="SMART" id="SM00066">
    <property type="entry name" value="GAL4"/>
    <property type="match status" value="1"/>
</dbReference>
<dbReference type="GO" id="GO:0008270">
    <property type="term" value="F:zinc ion binding"/>
    <property type="evidence" value="ECO:0007669"/>
    <property type="project" value="UniProtKB-KW"/>
</dbReference>
<keyword evidence="4" id="KW-0804">Transcription</keyword>
<dbReference type="InterPro" id="IPR013087">
    <property type="entry name" value="Znf_C2H2_type"/>
</dbReference>
<dbReference type="PANTHER" id="PTHR47660">
    <property type="entry name" value="TRANSCRIPTION FACTOR WITH C2H2 AND ZN(2)-CYS(6) DNA BINDING DOMAIN (EUROFUNG)-RELATED-RELATED"/>
    <property type="match status" value="1"/>
</dbReference>
<dbReference type="PROSITE" id="PS50157">
    <property type="entry name" value="ZINC_FINGER_C2H2_2"/>
    <property type="match status" value="2"/>
</dbReference>
<evidence type="ECO:0000313" key="11">
    <source>
        <dbReference type="Proteomes" id="UP000696573"/>
    </source>
</evidence>
<dbReference type="OrthoDB" id="1405595at2759"/>
<dbReference type="InterPro" id="IPR036864">
    <property type="entry name" value="Zn2-C6_fun-type_DNA-bd_sf"/>
</dbReference>
<dbReference type="GO" id="GO:0000981">
    <property type="term" value="F:DNA-binding transcription factor activity, RNA polymerase II-specific"/>
    <property type="evidence" value="ECO:0007669"/>
    <property type="project" value="InterPro"/>
</dbReference>
<reference evidence="10" key="1">
    <citation type="submission" date="2021-10" db="EMBL/GenBank/DDBJ databases">
        <authorList>
            <person name="Piombo E."/>
        </authorList>
    </citation>
    <scope>NUCLEOTIDE SEQUENCE</scope>
</reference>
<dbReference type="PROSITE" id="PS00463">
    <property type="entry name" value="ZN2_CY6_FUNGAL_1"/>
    <property type="match status" value="1"/>
</dbReference>
<dbReference type="Pfam" id="PF00172">
    <property type="entry name" value="Zn_clus"/>
    <property type="match status" value="1"/>
</dbReference>
<protein>
    <submittedName>
        <fullName evidence="10">Uncharacterized protein</fullName>
    </submittedName>
</protein>
<keyword evidence="1" id="KW-0479">Metal-binding</keyword>
<gene>
    <name evidence="10" type="ORF">CRHIZ90672A_00005237</name>
</gene>
<keyword evidence="3" id="KW-0805">Transcription regulation</keyword>
<dbReference type="SMART" id="SM00355">
    <property type="entry name" value="ZnF_C2H2"/>
    <property type="match status" value="2"/>
</dbReference>
<dbReference type="SUPFAM" id="SSF57701">
    <property type="entry name" value="Zn2/Cys6 DNA-binding domain"/>
    <property type="match status" value="1"/>
</dbReference>
<keyword evidence="5" id="KW-0539">Nucleus</keyword>
<dbReference type="Gene3D" id="4.10.240.10">
    <property type="entry name" value="Zn(2)-C6 fungal-type DNA-binding domain"/>
    <property type="match status" value="1"/>
</dbReference>
<proteinExistence type="predicted"/>
<keyword evidence="2" id="KW-0862">Zinc</keyword>
<dbReference type="SUPFAM" id="SSF57667">
    <property type="entry name" value="beta-beta-alpha zinc fingers"/>
    <property type="match status" value="1"/>
</dbReference>
<evidence type="ECO:0000256" key="7">
    <source>
        <dbReference type="SAM" id="MobiDB-lite"/>
    </source>
</evidence>
<feature type="compositionally biased region" description="Basic and acidic residues" evidence="7">
    <location>
        <begin position="266"/>
        <end position="281"/>
    </location>
</feature>
<feature type="region of interest" description="Disordered" evidence="7">
    <location>
        <begin position="360"/>
        <end position="380"/>
    </location>
</feature>
<evidence type="ECO:0000259" key="8">
    <source>
        <dbReference type="PROSITE" id="PS50048"/>
    </source>
</evidence>
<feature type="domain" description="Zn(2)-C6 fungal-type" evidence="8">
    <location>
        <begin position="81"/>
        <end position="110"/>
    </location>
</feature>
<evidence type="ECO:0000256" key="1">
    <source>
        <dbReference type="ARBA" id="ARBA00022723"/>
    </source>
</evidence>
<evidence type="ECO:0000256" key="5">
    <source>
        <dbReference type="ARBA" id="ARBA00023242"/>
    </source>
</evidence>
<feature type="compositionally biased region" description="Basic and acidic residues" evidence="7">
    <location>
        <begin position="158"/>
        <end position="167"/>
    </location>
</feature>
<feature type="region of interest" description="Disordered" evidence="7">
    <location>
        <begin position="155"/>
        <end position="194"/>
    </location>
</feature>
<dbReference type="CDD" id="cd00067">
    <property type="entry name" value="GAL4"/>
    <property type="match status" value="1"/>
</dbReference>
<feature type="domain" description="C2H2-type" evidence="9">
    <location>
        <begin position="4"/>
        <end position="33"/>
    </location>
</feature>